<dbReference type="OrthoDB" id="21573at2759"/>
<evidence type="ECO:0000256" key="1">
    <source>
        <dbReference type="ARBA" id="ARBA00005439"/>
    </source>
</evidence>
<comment type="caution">
    <text evidence="5">The sequence shown here is derived from an EMBL/GenBank/DDBJ whole genome shotgun (WGS) entry which is preliminary data.</text>
</comment>
<sequence length="330" mass="36641">MIGRTLVVEVTGDPPLQTSTGSSSKLQHHQQLELLDIRNHGPSSFSRNNTIMKGTQCLNNSRRALYRVFVSPLESSTTLRSSFNCTTQLGQSWRPNVPTHLPLSNVFGRGLSTTATRFALPPRKQRAVPDRLPIDFEIRAKDIMLLEENNEMTGPHKTQRLLATMDVSTYSLRMIEDSLPPPKPSDDGKPQRPRRPNAQYPLCRIVHKANEYKAEQAKAKAKKEAGNAGKQKGVEINWAIAQNDLALKLKQLRSFLEKGHKVTVTFARKKGTRVATGAEIEAVVKAVQAMVADVPGAKEYKPSDGEKGRKFFLHYEGKVVPASKPTTPSE</sequence>
<dbReference type="PANTHER" id="PTHR10938:SF0">
    <property type="entry name" value="TRANSLATION INITIATION FACTOR IF-3, MITOCHONDRIAL"/>
    <property type="match status" value="1"/>
</dbReference>
<dbReference type="GO" id="GO:0032790">
    <property type="term" value="P:ribosome disassembly"/>
    <property type="evidence" value="ECO:0007669"/>
    <property type="project" value="TreeGrafter"/>
</dbReference>
<name>A0A8K0TTG4_9PEZI</name>
<dbReference type="AlphaFoldDB" id="A0A8K0TTG4"/>
<keyword evidence="2 5" id="KW-0396">Initiation factor</keyword>
<dbReference type="GO" id="GO:0005739">
    <property type="term" value="C:mitochondrion"/>
    <property type="evidence" value="ECO:0007669"/>
    <property type="project" value="TreeGrafter"/>
</dbReference>
<dbReference type="SUPFAM" id="SSF55200">
    <property type="entry name" value="Translation initiation factor IF3, C-terminal domain"/>
    <property type="match status" value="1"/>
</dbReference>
<keyword evidence="6" id="KW-1185">Reference proteome</keyword>
<dbReference type="GO" id="GO:0043022">
    <property type="term" value="F:ribosome binding"/>
    <property type="evidence" value="ECO:0007669"/>
    <property type="project" value="TreeGrafter"/>
</dbReference>
<organism evidence="5 6">
    <name type="scientific">Plectosphaerella cucumerina</name>
    <dbReference type="NCBI Taxonomy" id="40658"/>
    <lineage>
        <taxon>Eukaryota</taxon>
        <taxon>Fungi</taxon>
        <taxon>Dikarya</taxon>
        <taxon>Ascomycota</taxon>
        <taxon>Pezizomycotina</taxon>
        <taxon>Sordariomycetes</taxon>
        <taxon>Hypocreomycetidae</taxon>
        <taxon>Glomerellales</taxon>
        <taxon>Plectosphaerellaceae</taxon>
        <taxon>Plectosphaerella</taxon>
    </lineage>
</organism>
<keyword evidence="3" id="KW-0648">Protein biosynthesis</keyword>
<evidence type="ECO:0000256" key="3">
    <source>
        <dbReference type="ARBA" id="ARBA00022917"/>
    </source>
</evidence>
<evidence type="ECO:0000256" key="2">
    <source>
        <dbReference type="ARBA" id="ARBA00022540"/>
    </source>
</evidence>
<feature type="region of interest" description="Disordered" evidence="4">
    <location>
        <begin position="175"/>
        <end position="198"/>
    </location>
</feature>
<dbReference type="Gene3D" id="3.30.110.10">
    <property type="entry name" value="Translation initiation factor 3 (IF-3), C-terminal domain"/>
    <property type="match status" value="1"/>
</dbReference>
<proteinExistence type="inferred from homology"/>
<protein>
    <submittedName>
        <fullName evidence="5">Translation initiation factor IF-3</fullName>
    </submittedName>
</protein>
<dbReference type="InterPro" id="IPR036788">
    <property type="entry name" value="T_IF-3_C_sf"/>
</dbReference>
<accession>A0A8K0TTG4</accession>
<dbReference type="PANTHER" id="PTHR10938">
    <property type="entry name" value="TRANSLATION INITIATION FACTOR IF-3"/>
    <property type="match status" value="1"/>
</dbReference>
<evidence type="ECO:0000313" key="5">
    <source>
        <dbReference type="EMBL" id="KAH7369384.1"/>
    </source>
</evidence>
<dbReference type="InterPro" id="IPR001288">
    <property type="entry name" value="Translation_initiation_fac_3"/>
</dbReference>
<dbReference type="EMBL" id="JAGPXD010000002">
    <property type="protein sequence ID" value="KAH7369384.1"/>
    <property type="molecule type" value="Genomic_DNA"/>
</dbReference>
<comment type="similarity">
    <text evidence="1">Belongs to the IF-3 family.</text>
</comment>
<dbReference type="GO" id="GO:0070124">
    <property type="term" value="P:mitochondrial translational initiation"/>
    <property type="evidence" value="ECO:0007669"/>
    <property type="project" value="TreeGrafter"/>
</dbReference>
<evidence type="ECO:0000313" key="6">
    <source>
        <dbReference type="Proteomes" id="UP000813385"/>
    </source>
</evidence>
<dbReference type="GO" id="GO:0003743">
    <property type="term" value="F:translation initiation factor activity"/>
    <property type="evidence" value="ECO:0007669"/>
    <property type="project" value="UniProtKB-KW"/>
</dbReference>
<evidence type="ECO:0000256" key="4">
    <source>
        <dbReference type="SAM" id="MobiDB-lite"/>
    </source>
</evidence>
<reference evidence="5" key="1">
    <citation type="journal article" date="2021" name="Nat. Commun.">
        <title>Genetic determinants of endophytism in the Arabidopsis root mycobiome.</title>
        <authorList>
            <person name="Mesny F."/>
            <person name="Miyauchi S."/>
            <person name="Thiergart T."/>
            <person name="Pickel B."/>
            <person name="Atanasova L."/>
            <person name="Karlsson M."/>
            <person name="Huettel B."/>
            <person name="Barry K.W."/>
            <person name="Haridas S."/>
            <person name="Chen C."/>
            <person name="Bauer D."/>
            <person name="Andreopoulos W."/>
            <person name="Pangilinan J."/>
            <person name="LaButti K."/>
            <person name="Riley R."/>
            <person name="Lipzen A."/>
            <person name="Clum A."/>
            <person name="Drula E."/>
            <person name="Henrissat B."/>
            <person name="Kohler A."/>
            <person name="Grigoriev I.V."/>
            <person name="Martin F.M."/>
            <person name="Hacquard S."/>
        </authorList>
    </citation>
    <scope>NUCLEOTIDE SEQUENCE</scope>
    <source>
        <strain evidence="5">MPI-CAGE-AT-0016</strain>
    </source>
</reference>
<dbReference type="Proteomes" id="UP000813385">
    <property type="component" value="Unassembled WGS sequence"/>
</dbReference>
<gene>
    <name evidence="5" type="ORF">B0T11DRAFT_278682</name>
</gene>